<proteinExistence type="predicted"/>
<organism evidence="2 3">
    <name type="scientific">Hyaloscypha bicolor E</name>
    <dbReference type="NCBI Taxonomy" id="1095630"/>
    <lineage>
        <taxon>Eukaryota</taxon>
        <taxon>Fungi</taxon>
        <taxon>Dikarya</taxon>
        <taxon>Ascomycota</taxon>
        <taxon>Pezizomycotina</taxon>
        <taxon>Leotiomycetes</taxon>
        <taxon>Helotiales</taxon>
        <taxon>Hyaloscyphaceae</taxon>
        <taxon>Hyaloscypha</taxon>
        <taxon>Hyaloscypha bicolor</taxon>
    </lineage>
</organism>
<evidence type="ECO:0000313" key="2">
    <source>
        <dbReference type="EMBL" id="PMD52404.1"/>
    </source>
</evidence>
<evidence type="ECO:0000256" key="1">
    <source>
        <dbReference type="SAM" id="MobiDB-lite"/>
    </source>
</evidence>
<gene>
    <name evidence="2" type="ORF">K444DRAFT_636263</name>
</gene>
<sequence>MHRFADIDNPRDLLDDTSANDIYLGNNRMSIMAQNIQPDLALTGELGGNTETTSRILDIVTGVSNQKPSRRRDLLKQPRHSTVKSPEEGFLEAAFSWAGSLNLVSHSFSVTLLNPPFTGEGDQIGSSLLRAASPRLHQLRDNWAKFLVEWRLVASGRLSKWSSQPVLADERSSQPGRHNLEMPPDHRLFAITVLLPVSPDGLESPPPTEISMKPDNGKGRWRDDVDPGHSPSAHMGSCLAWKCRSNTSQAIESAGVFANFRWFRTMEEDVGGETHDIVGARAGKGVANFG</sequence>
<accession>A0A2J6SNR2</accession>
<reference evidence="2 3" key="1">
    <citation type="submission" date="2016-04" db="EMBL/GenBank/DDBJ databases">
        <title>A degradative enzymes factory behind the ericoid mycorrhizal symbiosis.</title>
        <authorList>
            <consortium name="DOE Joint Genome Institute"/>
            <person name="Martino E."/>
            <person name="Morin E."/>
            <person name="Grelet G."/>
            <person name="Kuo A."/>
            <person name="Kohler A."/>
            <person name="Daghino S."/>
            <person name="Barry K."/>
            <person name="Choi C."/>
            <person name="Cichocki N."/>
            <person name="Clum A."/>
            <person name="Copeland A."/>
            <person name="Hainaut M."/>
            <person name="Haridas S."/>
            <person name="Labutti K."/>
            <person name="Lindquist E."/>
            <person name="Lipzen A."/>
            <person name="Khouja H.-R."/>
            <person name="Murat C."/>
            <person name="Ohm R."/>
            <person name="Olson A."/>
            <person name="Spatafora J."/>
            <person name="Veneault-Fourrey C."/>
            <person name="Henrissat B."/>
            <person name="Grigoriev I."/>
            <person name="Martin F."/>
            <person name="Perotto S."/>
        </authorList>
    </citation>
    <scope>NUCLEOTIDE SEQUENCE [LARGE SCALE GENOMIC DNA]</scope>
    <source>
        <strain evidence="2 3">E</strain>
    </source>
</reference>
<dbReference type="InParanoid" id="A0A2J6SNR2"/>
<protein>
    <submittedName>
        <fullName evidence="2">Uncharacterized protein</fullName>
    </submittedName>
</protein>
<dbReference type="Proteomes" id="UP000235371">
    <property type="component" value="Unassembled WGS sequence"/>
</dbReference>
<keyword evidence="3" id="KW-1185">Reference proteome</keyword>
<dbReference type="GeneID" id="36592051"/>
<evidence type="ECO:0000313" key="3">
    <source>
        <dbReference type="Proteomes" id="UP000235371"/>
    </source>
</evidence>
<dbReference type="EMBL" id="KZ613905">
    <property type="protein sequence ID" value="PMD52404.1"/>
    <property type="molecule type" value="Genomic_DNA"/>
</dbReference>
<feature type="region of interest" description="Disordered" evidence="1">
    <location>
        <begin position="200"/>
        <end position="219"/>
    </location>
</feature>
<dbReference type="AlphaFoldDB" id="A0A2J6SNR2"/>
<name>A0A2J6SNR2_9HELO</name>
<dbReference type="OrthoDB" id="10517150at2759"/>
<dbReference type="RefSeq" id="XP_024729308.1">
    <property type="nucleotide sequence ID" value="XM_024883974.1"/>
</dbReference>